<dbReference type="SMART" id="SM00584">
    <property type="entry name" value="TLDc"/>
    <property type="match status" value="1"/>
</dbReference>
<evidence type="ECO:0000313" key="4">
    <source>
        <dbReference type="Proteomes" id="UP000695562"/>
    </source>
</evidence>
<feature type="domain" description="TLDc" evidence="2">
    <location>
        <begin position="171"/>
        <end position="334"/>
    </location>
</feature>
<dbReference type="Pfam" id="PF07534">
    <property type="entry name" value="TLD"/>
    <property type="match status" value="1"/>
</dbReference>
<feature type="coiled-coil region" evidence="1">
    <location>
        <begin position="1"/>
        <end position="150"/>
    </location>
</feature>
<dbReference type="AlphaFoldDB" id="A0A8J4PMB2"/>
<dbReference type="Proteomes" id="UP000695562">
    <property type="component" value="Unassembled WGS sequence"/>
</dbReference>
<reference evidence="3" key="1">
    <citation type="submission" date="2020-01" db="EMBL/GenBank/DDBJ databases">
        <title>Development of genomics and gene disruption for Polysphondylium violaceum indicates a role for the polyketide synthase stlB in stalk morphogenesis.</title>
        <authorList>
            <person name="Narita B."/>
            <person name="Kawabe Y."/>
            <person name="Kin K."/>
            <person name="Saito T."/>
            <person name="Gibbs R."/>
            <person name="Kuspa A."/>
            <person name="Muzny D."/>
            <person name="Queller D."/>
            <person name="Richards S."/>
            <person name="Strassman J."/>
            <person name="Sucgang R."/>
            <person name="Worley K."/>
            <person name="Schaap P."/>
        </authorList>
    </citation>
    <scope>NUCLEOTIDE SEQUENCE</scope>
    <source>
        <strain evidence="3">QSvi11</strain>
    </source>
</reference>
<evidence type="ECO:0000313" key="3">
    <source>
        <dbReference type="EMBL" id="KAF2069759.1"/>
    </source>
</evidence>
<proteinExistence type="predicted"/>
<dbReference type="Gene3D" id="1.10.287.1490">
    <property type="match status" value="1"/>
</dbReference>
<sequence>MIASNNTREDLEKDNSRLQKENWEYKRVGCSNANHNSLFTLLEISNNENDRLKHEINNINQNVSFINKNLDNCNNKIDLLLGKIESLVIVNDSLNTKIENLNQQQYTLKEQQLNSLEKIDSLTRANESLHQQLKQQHNSLESKLDEQHMQINDRVIKTYEEMESCKQDLLFLKTYSIFELFNDWIDNRKTIDFKLLYKASGDDFLTQSFHSACDGKGPTITVIETTDGCVFGGYNSQSWNCDNKFYGDDKCFIFTLVNKHGIKPTKYIPQYKDQNTVGSSINLGPMFEADIVVRPKSSSQSFPCKYIDTTGKGKSTLSPAPSFTIKTIEIYKCK</sequence>
<gene>
    <name evidence="3" type="ORF">CYY_008923</name>
</gene>
<organism evidence="3 4">
    <name type="scientific">Polysphondylium violaceum</name>
    <dbReference type="NCBI Taxonomy" id="133409"/>
    <lineage>
        <taxon>Eukaryota</taxon>
        <taxon>Amoebozoa</taxon>
        <taxon>Evosea</taxon>
        <taxon>Eumycetozoa</taxon>
        <taxon>Dictyostelia</taxon>
        <taxon>Dictyosteliales</taxon>
        <taxon>Dictyosteliaceae</taxon>
        <taxon>Polysphondylium</taxon>
    </lineage>
</organism>
<dbReference type="OrthoDB" id="26679at2759"/>
<dbReference type="InterPro" id="IPR006571">
    <property type="entry name" value="TLDc_dom"/>
</dbReference>
<accession>A0A8J4PMB2</accession>
<dbReference type="PROSITE" id="PS51886">
    <property type="entry name" value="TLDC"/>
    <property type="match status" value="1"/>
</dbReference>
<name>A0A8J4PMB2_9MYCE</name>
<keyword evidence="4" id="KW-1185">Reference proteome</keyword>
<protein>
    <recommendedName>
        <fullName evidence="2">TLDc domain-containing protein</fullName>
    </recommendedName>
</protein>
<dbReference type="PANTHER" id="PTHR23354">
    <property type="entry name" value="NUCLEOLAR PROTEIN 7/ESTROGEN RECEPTOR COACTIVATOR-RELATED"/>
    <property type="match status" value="1"/>
</dbReference>
<evidence type="ECO:0000256" key="1">
    <source>
        <dbReference type="SAM" id="Coils"/>
    </source>
</evidence>
<keyword evidence="1" id="KW-0175">Coiled coil</keyword>
<evidence type="ECO:0000259" key="2">
    <source>
        <dbReference type="PROSITE" id="PS51886"/>
    </source>
</evidence>
<dbReference type="EMBL" id="AJWJ01000599">
    <property type="protein sequence ID" value="KAF2069759.1"/>
    <property type="molecule type" value="Genomic_DNA"/>
</dbReference>
<comment type="caution">
    <text evidence="3">The sequence shown here is derived from an EMBL/GenBank/DDBJ whole genome shotgun (WGS) entry which is preliminary data.</text>
</comment>